<feature type="chain" id="PRO_5025504934" evidence="1">
    <location>
        <begin position="24"/>
        <end position="268"/>
    </location>
</feature>
<reference evidence="3" key="2">
    <citation type="submission" date="2025-09" db="UniProtKB">
        <authorList>
            <consortium name="Ensembl"/>
        </authorList>
    </citation>
    <scope>IDENTIFICATION</scope>
</reference>
<dbReference type="SUPFAM" id="SSF55797">
    <property type="entry name" value="PR-1-like"/>
    <property type="match status" value="1"/>
</dbReference>
<evidence type="ECO:0000259" key="2">
    <source>
        <dbReference type="Pfam" id="PF00188"/>
    </source>
</evidence>
<keyword evidence="1" id="KW-0732">Signal</keyword>
<evidence type="ECO:0000256" key="1">
    <source>
        <dbReference type="SAM" id="SignalP"/>
    </source>
</evidence>
<proteinExistence type="predicted"/>
<dbReference type="Ensembl" id="ENSACCT00020015351.1">
    <property type="protein sequence ID" value="ENSACCP00020014711.1"/>
    <property type="gene ID" value="ENSACCG00020010135.1"/>
</dbReference>
<dbReference type="GeneTree" id="ENSGT00940000161086"/>
<keyword evidence="4" id="KW-1185">Reference proteome</keyword>
<dbReference type="InterPro" id="IPR014044">
    <property type="entry name" value="CAP_dom"/>
</dbReference>
<evidence type="ECO:0000313" key="3">
    <source>
        <dbReference type="Ensembl" id="ENSACCP00020014711.1"/>
    </source>
</evidence>
<dbReference type="Gene3D" id="3.40.33.10">
    <property type="entry name" value="CAP"/>
    <property type="match status" value="1"/>
</dbReference>
<organism evidence="3 4">
    <name type="scientific">Aquila chrysaetos chrysaetos</name>
    <dbReference type="NCBI Taxonomy" id="223781"/>
    <lineage>
        <taxon>Eukaryota</taxon>
        <taxon>Metazoa</taxon>
        <taxon>Chordata</taxon>
        <taxon>Craniata</taxon>
        <taxon>Vertebrata</taxon>
        <taxon>Euteleostomi</taxon>
        <taxon>Archelosauria</taxon>
        <taxon>Archosauria</taxon>
        <taxon>Dinosauria</taxon>
        <taxon>Saurischia</taxon>
        <taxon>Theropoda</taxon>
        <taxon>Coelurosauria</taxon>
        <taxon>Aves</taxon>
        <taxon>Neognathae</taxon>
        <taxon>Neoaves</taxon>
        <taxon>Telluraves</taxon>
        <taxon>Accipitrimorphae</taxon>
        <taxon>Accipitriformes</taxon>
        <taxon>Accipitridae</taxon>
        <taxon>Accipitrinae</taxon>
        <taxon>Aquila</taxon>
    </lineage>
</organism>
<reference evidence="3" key="1">
    <citation type="submission" date="2025-08" db="UniProtKB">
        <authorList>
            <consortium name="Ensembl"/>
        </authorList>
    </citation>
    <scope>IDENTIFICATION</scope>
</reference>
<accession>A0A663ES91</accession>
<feature type="domain" description="SCP" evidence="2">
    <location>
        <begin position="67"/>
        <end position="117"/>
    </location>
</feature>
<feature type="signal peptide" evidence="1">
    <location>
        <begin position="1"/>
        <end position="23"/>
    </location>
</feature>
<dbReference type="AlphaFoldDB" id="A0A663ES91"/>
<dbReference type="Pfam" id="PF00188">
    <property type="entry name" value="CAP"/>
    <property type="match status" value="1"/>
</dbReference>
<dbReference type="Proteomes" id="UP000472275">
    <property type="component" value="Chromosome 3"/>
</dbReference>
<name>A0A663ES91_AQUCH</name>
<dbReference type="InParanoid" id="A0A663ES91"/>
<evidence type="ECO:0000313" key="4">
    <source>
        <dbReference type="Proteomes" id="UP000472275"/>
    </source>
</evidence>
<gene>
    <name evidence="3" type="primary">R3HDML</name>
</gene>
<protein>
    <submittedName>
        <fullName evidence="3">R3H domain containing like</fullName>
    </submittedName>
</protein>
<dbReference type="InterPro" id="IPR035940">
    <property type="entry name" value="CAP_sf"/>
</dbReference>
<sequence length="268" mass="29302">MTVLHLHLYLTALGFWMTQQSSSFLLPNATELLSPARGRAAGLLWGVGVPRSRRKRYLSPHDMSVILDYHNQVRAQVSPPAANMEYMVWDERLARAAEAWAARCLWDHGPPPANEIHGAEPLHPLGQVPLCCGHGEIVAPGEAALLLPSPPRVQPPLPLQMQRLCLQPLYTDGVGILQPSGLRPGCLHQRAGVGQHVAARRPPRLQLRHQGQLAGRSAIQVGAAVLSLPPHLRRGLLQQHVLHRTQIQPSQLVLGLQPHEEPPAMGTG</sequence>